<dbReference type="EMBL" id="CM001402">
    <property type="protein sequence ID" value="EHO43324.1"/>
    <property type="molecule type" value="Genomic_DNA"/>
</dbReference>
<dbReference type="eggNOG" id="COG0223">
    <property type="taxonomic scope" value="Bacteria"/>
</dbReference>
<protein>
    <recommendedName>
        <fullName evidence="2 5">Methionyl-tRNA formyltransferase</fullName>
        <ecNumber evidence="2 5">2.1.2.9</ecNumber>
    </recommendedName>
</protein>
<comment type="catalytic activity">
    <reaction evidence="5">
        <text>L-methionyl-tRNA(fMet) + (6R)-10-formyltetrahydrofolate = N-formyl-L-methionyl-tRNA(fMet) + (6S)-5,6,7,8-tetrahydrofolate + H(+)</text>
        <dbReference type="Rhea" id="RHEA:24380"/>
        <dbReference type="Rhea" id="RHEA-COMP:9952"/>
        <dbReference type="Rhea" id="RHEA-COMP:9953"/>
        <dbReference type="ChEBI" id="CHEBI:15378"/>
        <dbReference type="ChEBI" id="CHEBI:57453"/>
        <dbReference type="ChEBI" id="CHEBI:78530"/>
        <dbReference type="ChEBI" id="CHEBI:78844"/>
        <dbReference type="ChEBI" id="CHEBI:195366"/>
        <dbReference type="EC" id="2.1.2.9"/>
    </reaction>
</comment>
<dbReference type="InterPro" id="IPR002376">
    <property type="entry name" value="Formyl_transf_N"/>
</dbReference>
<feature type="domain" description="Formyl transferase C-terminal" evidence="7">
    <location>
        <begin position="202"/>
        <end position="301"/>
    </location>
</feature>
<reference evidence="9 10" key="1">
    <citation type="submission" date="2011-09" db="EMBL/GenBank/DDBJ databases">
        <title>The permanent draft genome of Caldithrix abyssi DSM 13497.</title>
        <authorList>
            <consortium name="US DOE Joint Genome Institute (JGI-PGF)"/>
            <person name="Lucas S."/>
            <person name="Han J."/>
            <person name="Lapidus A."/>
            <person name="Bruce D."/>
            <person name="Goodwin L."/>
            <person name="Pitluck S."/>
            <person name="Peters L."/>
            <person name="Kyrpides N."/>
            <person name="Mavromatis K."/>
            <person name="Ivanova N."/>
            <person name="Mikhailova N."/>
            <person name="Chertkov O."/>
            <person name="Detter J.C."/>
            <person name="Tapia R."/>
            <person name="Han C."/>
            <person name="Land M."/>
            <person name="Hauser L."/>
            <person name="Markowitz V."/>
            <person name="Cheng J.-F."/>
            <person name="Hugenholtz P."/>
            <person name="Woyke T."/>
            <person name="Wu D."/>
            <person name="Spring S."/>
            <person name="Brambilla E."/>
            <person name="Klenk H.-P."/>
            <person name="Eisen J.A."/>
        </authorList>
    </citation>
    <scope>NUCLEOTIDE SEQUENCE [LARGE SCALE GENOMIC DNA]</scope>
    <source>
        <strain evidence="9 10">DSM 13497</strain>
    </source>
</reference>
<evidence type="ECO:0000256" key="2">
    <source>
        <dbReference type="ARBA" id="ARBA00012261"/>
    </source>
</evidence>
<dbReference type="NCBIfam" id="TIGR00460">
    <property type="entry name" value="fmt"/>
    <property type="match status" value="1"/>
</dbReference>
<comment type="function">
    <text evidence="5">Attaches a formyl group to the free amino group of methionyl-tRNA(fMet). The formyl group appears to play a dual role in the initiator identity of N-formylmethionyl-tRNA by promoting its recognition by IF2 and preventing the misappropriation of this tRNA by the elongation apparatus.</text>
</comment>
<dbReference type="Gene3D" id="3.40.50.12230">
    <property type="match status" value="1"/>
</dbReference>
<dbReference type="CDD" id="cd08704">
    <property type="entry name" value="Met_tRNA_FMT_C"/>
    <property type="match status" value="1"/>
</dbReference>
<evidence type="ECO:0000313" key="11">
    <source>
        <dbReference type="Proteomes" id="UP000183868"/>
    </source>
</evidence>
<dbReference type="InterPro" id="IPR005793">
    <property type="entry name" value="Formyl_trans_C"/>
</dbReference>
<dbReference type="Pfam" id="PF02911">
    <property type="entry name" value="Formyl_trans_C"/>
    <property type="match status" value="1"/>
</dbReference>
<reference evidence="8 11" key="2">
    <citation type="submission" date="2016-11" db="EMBL/GenBank/DDBJ databases">
        <title>Genomic analysis of Caldithrix abyssi and proposal of a novel bacterial phylum Caldithrichaeota.</title>
        <authorList>
            <person name="Kublanov I."/>
            <person name="Sigalova O."/>
            <person name="Gavrilov S."/>
            <person name="Lebedinsky A."/>
            <person name="Ivanova N."/>
            <person name="Daum C."/>
            <person name="Reddy T."/>
            <person name="Klenk H.P."/>
            <person name="Goker M."/>
            <person name="Reva O."/>
            <person name="Miroshnichenko M."/>
            <person name="Kyprides N."/>
            <person name="Woyke T."/>
            <person name="Gelfand M."/>
        </authorList>
    </citation>
    <scope>NUCLEOTIDE SEQUENCE [LARGE SCALE GENOMIC DNA]</scope>
    <source>
        <strain evidence="8 11">LF13</strain>
    </source>
</reference>
<name>H1XPF3_CALAY</name>
<dbReference type="InterPro" id="IPR044135">
    <property type="entry name" value="Met-tRNA-FMT_C"/>
</dbReference>
<dbReference type="Proteomes" id="UP000183868">
    <property type="component" value="Chromosome"/>
</dbReference>
<dbReference type="PaxDb" id="880073-Calab_3727"/>
<organism evidence="9 10">
    <name type="scientific">Caldithrix abyssi DSM 13497</name>
    <dbReference type="NCBI Taxonomy" id="880073"/>
    <lineage>
        <taxon>Bacteria</taxon>
        <taxon>Pseudomonadati</taxon>
        <taxon>Calditrichota</taxon>
        <taxon>Calditrichia</taxon>
        <taxon>Calditrichales</taxon>
        <taxon>Calditrichaceae</taxon>
        <taxon>Caldithrix</taxon>
    </lineage>
</organism>
<dbReference type="PANTHER" id="PTHR11138:SF5">
    <property type="entry name" value="METHIONYL-TRNA FORMYLTRANSFERASE, MITOCHONDRIAL"/>
    <property type="match status" value="1"/>
</dbReference>
<feature type="binding site" evidence="5">
    <location>
        <begin position="108"/>
        <end position="111"/>
    </location>
    <ligand>
        <name>(6S)-5,6,7,8-tetrahydrofolate</name>
        <dbReference type="ChEBI" id="CHEBI:57453"/>
    </ligand>
</feature>
<evidence type="ECO:0000313" key="9">
    <source>
        <dbReference type="EMBL" id="EHO43324.1"/>
    </source>
</evidence>
<accession>H1XPF3</accession>
<keyword evidence="10" id="KW-1185">Reference proteome</keyword>
<keyword evidence="3 5" id="KW-0808">Transferase</keyword>
<dbReference type="InterPro" id="IPR011034">
    <property type="entry name" value="Formyl_transferase-like_C_sf"/>
</dbReference>
<dbReference type="Proteomes" id="UP000004671">
    <property type="component" value="Chromosome"/>
</dbReference>
<keyword evidence="4 5" id="KW-0648">Protein biosynthesis</keyword>
<dbReference type="FunFam" id="3.40.50.12230:FF:000001">
    <property type="entry name" value="Methionyl-tRNA formyltransferase"/>
    <property type="match status" value="1"/>
</dbReference>
<dbReference type="InterPro" id="IPR036477">
    <property type="entry name" value="Formyl_transf_N_sf"/>
</dbReference>
<dbReference type="Pfam" id="PF00551">
    <property type="entry name" value="Formyl_trans_N"/>
    <property type="match status" value="1"/>
</dbReference>
<evidence type="ECO:0000256" key="4">
    <source>
        <dbReference type="ARBA" id="ARBA00022917"/>
    </source>
</evidence>
<dbReference type="SUPFAM" id="SSF53328">
    <property type="entry name" value="Formyltransferase"/>
    <property type="match status" value="1"/>
</dbReference>
<dbReference type="EC" id="2.1.2.9" evidence="2 5"/>
<dbReference type="InterPro" id="IPR005794">
    <property type="entry name" value="Fmt"/>
</dbReference>
<evidence type="ECO:0000313" key="8">
    <source>
        <dbReference type="EMBL" id="APF19431.1"/>
    </source>
</evidence>
<evidence type="ECO:0000259" key="7">
    <source>
        <dbReference type="Pfam" id="PF02911"/>
    </source>
</evidence>
<dbReference type="FunCoup" id="H1XPF3">
    <property type="interactions" value="502"/>
</dbReference>
<proteinExistence type="inferred from homology"/>
<dbReference type="InParanoid" id="H1XPF3"/>
<evidence type="ECO:0000313" key="10">
    <source>
        <dbReference type="Proteomes" id="UP000004671"/>
    </source>
</evidence>
<feature type="domain" description="Formyl transferase N-terminal" evidence="6">
    <location>
        <begin position="1"/>
        <end position="179"/>
    </location>
</feature>
<dbReference type="GO" id="GO:0005829">
    <property type="term" value="C:cytosol"/>
    <property type="evidence" value="ECO:0007669"/>
    <property type="project" value="TreeGrafter"/>
</dbReference>
<comment type="similarity">
    <text evidence="1 5">Belongs to the Fmt family.</text>
</comment>
<dbReference type="EMBL" id="CP018099">
    <property type="protein sequence ID" value="APF19431.1"/>
    <property type="molecule type" value="Genomic_DNA"/>
</dbReference>
<dbReference type="RefSeq" id="WP_006930913.1">
    <property type="nucleotide sequence ID" value="NZ_CM001402.1"/>
</dbReference>
<dbReference type="PANTHER" id="PTHR11138">
    <property type="entry name" value="METHIONYL-TRNA FORMYLTRANSFERASE"/>
    <property type="match status" value="1"/>
</dbReference>
<dbReference type="OrthoDB" id="9802815at2"/>
<dbReference type="STRING" id="880073.Cabys_2683"/>
<evidence type="ECO:0000259" key="6">
    <source>
        <dbReference type="Pfam" id="PF00551"/>
    </source>
</evidence>
<dbReference type="KEGG" id="caby:Cabys_2683"/>
<evidence type="ECO:0000256" key="1">
    <source>
        <dbReference type="ARBA" id="ARBA00010699"/>
    </source>
</evidence>
<evidence type="ECO:0000256" key="3">
    <source>
        <dbReference type="ARBA" id="ARBA00022679"/>
    </source>
</evidence>
<dbReference type="GO" id="GO:0004479">
    <property type="term" value="F:methionyl-tRNA formyltransferase activity"/>
    <property type="evidence" value="ECO:0007669"/>
    <property type="project" value="UniProtKB-UniRule"/>
</dbReference>
<gene>
    <name evidence="5" type="primary">fmt</name>
    <name evidence="8" type="ORF">Cabys_2683</name>
    <name evidence="9" type="ORF">Calab_3727</name>
</gene>
<dbReference type="HAMAP" id="MF_00182">
    <property type="entry name" value="Formyl_trans"/>
    <property type="match status" value="1"/>
</dbReference>
<sequence>MKLVFMGTPDFARTSLKKLIHSPHEVVAVVTVPDKPQGRGQKLKPSPVKQLAVDLGLPVLQPVKLRDPQFVEQLKQFNADAFVVVAFKILPPEVFNIPPKGTVNLHASLLPRYRGAAPINWAIINGETETGVTTILINERVDEGNMLLQKSVPIAPDMTAGELHDLLAEIGADVLVETLNRLEANDIVPVKQDEGQATRAPKITRKICHLNFNQTAQKVHNWIRGLSPYPAAYCYWQGKLLKIFRSRPVARLSDDVPPGTVVKVFKNGFTVKCASGAVDIFEVQVQGKKRMTVEDFLNGYRLQAGQLLE</sequence>
<dbReference type="AlphaFoldDB" id="H1XPF3"/>
<evidence type="ECO:0000256" key="5">
    <source>
        <dbReference type="HAMAP-Rule" id="MF_00182"/>
    </source>
</evidence>
<dbReference type="SUPFAM" id="SSF50486">
    <property type="entry name" value="FMT C-terminal domain-like"/>
    <property type="match status" value="1"/>
</dbReference>
<dbReference type="CDD" id="cd08646">
    <property type="entry name" value="FMT_core_Met-tRNA-FMT_N"/>
    <property type="match status" value="1"/>
</dbReference>
<dbReference type="InterPro" id="IPR041711">
    <property type="entry name" value="Met-tRNA-FMT_N"/>
</dbReference>
<dbReference type="HOGENOM" id="CLU_033347_1_1_0"/>